<dbReference type="Pfam" id="PF12833">
    <property type="entry name" value="HTH_18"/>
    <property type="match status" value="1"/>
</dbReference>
<reference evidence="5 6" key="1">
    <citation type="submission" date="2016-01" db="EMBL/GenBank/DDBJ databases">
        <title>High potential of lignocellulose degradation of a new Verrucomicrobia species.</title>
        <authorList>
            <person name="Wang Y."/>
            <person name="Shi Y."/>
            <person name="Qiu Z."/>
            <person name="Liu S."/>
            <person name="Yang H."/>
        </authorList>
    </citation>
    <scope>NUCLEOTIDE SEQUENCE [LARGE SCALE GENOMIC DNA]</scope>
    <source>
        <strain evidence="5 6">TSB47</strain>
    </source>
</reference>
<evidence type="ECO:0000256" key="3">
    <source>
        <dbReference type="ARBA" id="ARBA00023163"/>
    </source>
</evidence>
<dbReference type="STRING" id="1184151.AW736_00480"/>
<gene>
    <name evidence="5" type="ORF">AW736_00480</name>
</gene>
<evidence type="ECO:0000313" key="6">
    <source>
        <dbReference type="Proteomes" id="UP000078486"/>
    </source>
</evidence>
<keyword evidence="1" id="KW-0805">Transcription regulation</keyword>
<dbReference type="InterPro" id="IPR020449">
    <property type="entry name" value="Tscrpt_reg_AraC-type_HTH"/>
</dbReference>
<dbReference type="InterPro" id="IPR018060">
    <property type="entry name" value="HTH_AraC"/>
</dbReference>
<dbReference type="PROSITE" id="PS01124">
    <property type="entry name" value="HTH_ARAC_FAMILY_2"/>
    <property type="match status" value="1"/>
</dbReference>
<dbReference type="SUPFAM" id="SSF51215">
    <property type="entry name" value="Regulatory protein AraC"/>
    <property type="match status" value="1"/>
</dbReference>
<evidence type="ECO:0000256" key="1">
    <source>
        <dbReference type="ARBA" id="ARBA00023015"/>
    </source>
</evidence>
<dbReference type="Proteomes" id="UP000078486">
    <property type="component" value="Unassembled WGS sequence"/>
</dbReference>
<name>A0A178IL13_9BACT</name>
<sequence length="304" mass="33623">MPSLEKLLALLPSPAHPLAGRRATTLVLPDNIACFCRRSASGLNRPQRGRALHHRFVLMLALRTGVTVRVDDTDVSLGEGKGLLVFPFQFHDYMDARREALQWLFITFDMVNDGSLEALRYQPFDITPDMVRIMADLVAVYLKTGATADDLTTLLLALLLAHIKRPRAGARKRGQSPAASTLAGGRAAGGPGLMTKVNELAEERALPPSVKEMAAALGISASHLRTRFRESCGVTIGRHVRWLRLEKARGLLRLSTRRVSEIAEMCGFSSVYTFSRAFHAAYSVAPLEYRKGAHIQPRKSTRRR</sequence>
<proteinExistence type="predicted"/>
<dbReference type="SUPFAM" id="SSF46689">
    <property type="entry name" value="Homeodomain-like"/>
    <property type="match status" value="1"/>
</dbReference>
<evidence type="ECO:0000256" key="2">
    <source>
        <dbReference type="ARBA" id="ARBA00023125"/>
    </source>
</evidence>
<dbReference type="PANTHER" id="PTHR46796">
    <property type="entry name" value="HTH-TYPE TRANSCRIPTIONAL ACTIVATOR RHAS-RELATED"/>
    <property type="match status" value="1"/>
</dbReference>
<dbReference type="SMART" id="SM00342">
    <property type="entry name" value="HTH_ARAC"/>
    <property type="match status" value="1"/>
</dbReference>
<dbReference type="RefSeq" id="WP_068768351.1">
    <property type="nucleotide sequence ID" value="NZ_CP109796.1"/>
</dbReference>
<dbReference type="GO" id="GO:0003700">
    <property type="term" value="F:DNA-binding transcription factor activity"/>
    <property type="evidence" value="ECO:0007669"/>
    <property type="project" value="InterPro"/>
</dbReference>
<comment type="caution">
    <text evidence="5">The sequence shown here is derived from an EMBL/GenBank/DDBJ whole genome shotgun (WGS) entry which is preliminary data.</text>
</comment>
<keyword evidence="2" id="KW-0238">DNA-binding</keyword>
<dbReference type="EMBL" id="LRRQ01000055">
    <property type="protein sequence ID" value="OAM90544.1"/>
    <property type="molecule type" value="Genomic_DNA"/>
</dbReference>
<evidence type="ECO:0000259" key="4">
    <source>
        <dbReference type="PROSITE" id="PS01124"/>
    </source>
</evidence>
<dbReference type="AlphaFoldDB" id="A0A178IL13"/>
<dbReference type="GO" id="GO:0043565">
    <property type="term" value="F:sequence-specific DNA binding"/>
    <property type="evidence" value="ECO:0007669"/>
    <property type="project" value="InterPro"/>
</dbReference>
<keyword evidence="3" id="KW-0804">Transcription</keyword>
<dbReference type="InterPro" id="IPR050204">
    <property type="entry name" value="AraC_XylS_family_regulators"/>
</dbReference>
<dbReference type="PRINTS" id="PR00032">
    <property type="entry name" value="HTHARAC"/>
</dbReference>
<organism evidence="5 6">
    <name type="scientific">Termitidicoccus mucosus</name>
    <dbReference type="NCBI Taxonomy" id="1184151"/>
    <lineage>
        <taxon>Bacteria</taxon>
        <taxon>Pseudomonadati</taxon>
        <taxon>Verrucomicrobiota</taxon>
        <taxon>Opitutia</taxon>
        <taxon>Opitutales</taxon>
        <taxon>Opitutaceae</taxon>
        <taxon>Termitidicoccus</taxon>
    </lineage>
</organism>
<dbReference type="PANTHER" id="PTHR46796:SF6">
    <property type="entry name" value="ARAC SUBFAMILY"/>
    <property type="match status" value="1"/>
</dbReference>
<accession>A0A178IL13</accession>
<dbReference type="InterPro" id="IPR009057">
    <property type="entry name" value="Homeodomain-like_sf"/>
</dbReference>
<dbReference type="Gene3D" id="1.10.10.60">
    <property type="entry name" value="Homeodomain-like"/>
    <property type="match status" value="2"/>
</dbReference>
<evidence type="ECO:0000313" key="5">
    <source>
        <dbReference type="EMBL" id="OAM90544.1"/>
    </source>
</evidence>
<keyword evidence="6" id="KW-1185">Reference proteome</keyword>
<protein>
    <recommendedName>
        <fullName evidence="4">HTH araC/xylS-type domain-containing protein</fullName>
    </recommendedName>
</protein>
<dbReference type="InterPro" id="IPR037923">
    <property type="entry name" value="HTH-like"/>
</dbReference>
<feature type="domain" description="HTH araC/xylS-type" evidence="4">
    <location>
        <begin position="191"/>
        <end position="292"/>
    </location>
</feature>